<comment type="caution">
    <text evidence="2">The sequence shown here is derived from an EMBL/GenBank/DDBJ whole genome shotgun (WGS) entry which is preliminary data.</text>
</comment>
<dbReference type="InterPro" id="IPR003768">
    <property type="entry name" value="ScpA"/>
</dbReference>
<keyword evidence="3" id="KW-1185">Reference proteome</keyword>
<dbReference type="PANTHER" id="PTHR33969:SF2">
    <property type="entry name" value="SEGREGATION AND CONDENSATION PROTEIN A"/>
    <property type="match status" value="1"/>
</dbReference>
<protein>
    <recommendedName>
        <fullName evidence="1">Segregation and condensation protein A</fullName>
    </recommendedName>
</protein>
<evidence type="ECO:0000313" key="3">
    <source>
        <dbReference type="Proteomes" id="UP001139104"/>
    </source>
</evidence>
<sequence>MERDSENPPDAATRGLTTAEVAFEAEGAKEHGEADFRVDVEGYEGPLDLLLELARRQKVDLSRISVLALAEQYLEFVEAARRVRLELAADYLVMAAWLAYLKSRLLLPAPPRAEEPDPRDLAANLARRLSRLQAIRVAAERLMNRPRFGRDLFARGAPEGLDVINAPLYRASLFDLLSAYARQRQKQAMSHVSLKTRHVWSLAEAREALERIIGMAVEWTALDDYLIDWVASPAQVRTARASTFSASLEMVKEGLIDLRQDRAFAPLMLRRRQALAAE</sequence>
<reference evidence="2" key="1">
    <citation type="journal article" date="2022" name="ISME J.">
        <title>Identification of active gaseous-alkane degraders at natural gas seeps.</title>
        <authorList>
            <person name="Farhan Ul Haque M."/>
            <person name="Hernandez M."/>
            <person name="Crombie A.T."/>
            <person name="Murrell J.C."/>
        </authorList>
    </citation>
    <scope>NUCLEOTIDE SEQUENCE</scope>
    <source>
        <strain evidence="2">PC2</strain>
    </source>
</reference>
<evidence type="ECO:0000313" key="2">
    <source>
        <dbReference type="EMBL" id="MCI4684261.1"/>
    </source>
</evidence>
<dbReference type="Gene3D" id="6.10.250.2410">
    <property type="match status" value="1"/>
</dbReference>
<dbReference type="Proteomes" id="UP001139104">
    <property type="component" value="Unassembled WGS sequence"/>
</dbReference>
<gene>
    <name evidence="2" type="ORF">K2U94_16075</name>
</gene>
<dbReference type="RefSeq" id="WP_243068164.1">
    <property type="nucleotide sequence ID" value="NZ_JAIVFK010000035.1"/>
</dbReference>
<dbReference type="EMBL" id="JAIVFP010000001">
    <property type="protein sequence ID" value="MCI4684261.1"/>
    <property type="molecule type" value="Genomic_DNA"/>
</dbReference>
<name>A0ABS9ZA10_9HYPH</name>
<dbReference type="PANTHER" id="PTHR33969">
    <property type="entry name" value="SEGREGATION AND CONDENSATION PROTEIN A"/>
    <property type="match status" value="1"/>
</dbReference>
<dbReference type="Pfam" id="PF02616">
    <property type="entry name" value="SMC_ScpA"/>
    <property type="match status" value="1"/>
</dbReference>
<evidence type="ECO:0000256" key="1">
    <source>
        <dbReference type="ARBA" id="ARBA00044777"/>
    </source>
</evidence>
<organism evidence="2 3">
    <name type="scientific">Candidatus Rhodoblastus alkanivorans</name>
    <dbReference type="NCBI Taxonomy" id="2954117"/>
    <lineage>
        <taxon>Bacteria</taxon>
        <taxon>Pseudomonadati</taxon>
        <taxon>Pseudomonadota</taxon>
        <taxon>Alphaproteobacteria</taxon>
        <taxon>Hyphomicrobiales</taxon>
        <taxon>Rhodoblastaceae</taxon>
        <taxon>Rhodoblastus</taxon>
    </lineage>
</organism>
<proteinExistence type="predicted"/>
<accession>A0ABS9ZA10</accession>